<comment type="pathway">
    <text evidence="2">Organic acid metabolism; glycolate biosynthesis; glycolate from 2-phosphoglycolate: step 1/1.</text>
</comment>
<dbReference type="SFLD" id="SFLDS00003">
    <property type="entry name" value="Haloacid_Dehalogenase"/>
    <property type="match status" value="1"/>
</dbReference>
<comment type="catalytic activity">
    <reaction evidence="1">
        <text>2-phosphoglycolate + H2O = glycolate + phosphate</text>
        <dbReference type="Rhea" id="RHEA:14369"/>
        <dbReference type="ChEBI" id="CHEBI:15377"/>
        <dbReference type="ChEBI" id="CHEBI:29805"/>
        <dbReference type="ChEBI" id="CHEBI:43474"/>
        <dbReference type="ChEBI" id="CHEBI:58033"/>
        <dbReference type="EC" id="3.1.3.18"/>
    </reaction>
</comment>
<dbReference type="RefSeq" id="WP_099136022.1">
    <property type="nucleotide sequence ID" value="NZ_CAWNNJ010000002.1"/>
</dbReference>
<dbReference type="OrthoDB" id="9782449at2"/>
<evidence type="ECO:0000313" key="6">
    <source>
        <dbReference type="EMBL" id="PHM27558.1"/>
    </source>
</evidence>
<protein>
    <recommendedName>
        <fullName evidence="4">phosphoglycolate phosphatase</fullName>
        <ecNumber evidence="4">3.1.3.18</ecNumber>
    </recommendedName>
</protein>
<dbReference type="AlphaFoldDB" id="A0A2D0J008"/>
<evidence type="ECO:0000256" key="4">
    <source>
        <dbReference type="ARBA" id="ARBA00013078"/>
    </source>
</evidence>
<dbReference type="GO" id="GO:0008967">
    <property type="term" value="F:phosphoglycolate phosphatase activity"/>
    <property type="evidence" value="ECO:0007669"/>
    <property type="project" value="UniProtKB-EC"/>
</dbReference>
<dbReference type="GO" id="GO:0005829">
    <property type="term" value="C:cytosol"/>
    <property type="evidence" value="ECO:0007669"/>
    <property type="project" value="TreeGrafter"/>
</dbReference>
<dbReference type="SUPFAM" id="SSF56784">
    <property type="entry name" value="HAD-like"/>
    <property type="match status" value="1"/>
</dbReference>
<dbReference type="GO" id="GO:0046872">
    <property type="term" value="F:metal ion binding"/>
    <property type="evidence" value="ECO:0007669"/>
    <property type="project" value="UniProtKB-KW"/>
</dbReference>
<proteinExistence type="inferred from homology"/>
<dbReference type="Gene3D" id="3.40.50.1000">
    <property type="entry name" value="HAD superfamily/HAD-like"/>
    <property type="match status" value="1"/>
</dbReference>
<dbReference type="EMBL" id="NIBS01000010">
    <property type="protein sequence ID" value="PHM27558.1"/>
    <property type="molecule type" value="Genomic_DNA"/>
</dbReference>
<comment type="similarity">
    <text evidence="3">Belongs to the HAD-like hydrolase superfamily. CbbY/CbbZ/Gph/YieH family.</text>
</comment>
<dbReference type="PANTHER" id="PTHR43434">
    <property type="entry name" value="PHOSPHOGLYCOLATE PHOSPHATASE"/>
    <property type="match status" value="1"/>
</dbReference>
<accession>A0A2D0J008</accession>
<dbReference type="Gene3D" id="1.10.150.240">
    <property type="entry name" value="Putative phosphatase, domain 2"/>
    <property type="match status" value="1"/>
</dbReference>
<organism evidence="6 7">
    <name type="scientific">Xenorhabdus budapestensis</name>
    <dbReference type="NCBI Taxonomy" id="290110"/>
    <lineage>
        <taxon>Bacteria</taxon>
        <taxon>Pseudomonadati</taxon>
        <taxon>Pseudomonadota</taxon>
        <taxon>Gammaproteobacteria</taxon>
        <taxon>Enterobacterales</taxon>
        <taxon>Morganellaceae</taxon>
        <taxon>Xenorhabdus</taxon>
    </lineage>
</organism>
<sequence>MATAHIIWDWNGTLLNDVSVSVKATNLALAEIGIEPLTLEQYREYYCVPVQVFYKQIIGREPSSSEWSIIGKTFNAHYRPGIQKADLAEGVSELLAIRYQSGATQSLCSLMQHEELVPMIDNHGIAKFFTHIDGRNTLLLTTGKSEQLANHIKKLHISPEKSVVIGDATDDAIAALAAGTHAILYTGGTHSRVSLETAGVPVVDTLSEALSMADYLVSKLFSE</sequence>
<dbReference type="InterPro" id="IPR023198">
    <property type="entry name" value="PGP-like_dom2"/>
</dbReference>
<dbReference type="InterPro" id="IPR041492">
    <property type="entry name" value="HAD_2"/>
</dbReference>
<dbReference type="Proteomes" id="UP000225833">
    <property type="component" value="Unassembled WGS sequence"/>
</dbReference>
<evidence type="ECO:0000256" key="5">
    <source>
        <dbReference type="ARBA" id="ARBA00022723"/>
    </source>
</evidence>
<dbReference type="InterPro" id="IPR050155">
    <property type="entry name" value="HAD-like_hydrolase_sf"/>
</dbReference>
<evidence type="ECO:0000313" key="7">
    <source>
        <dbReference type="Proteomes" id="UP000225833"/>
    </source>
</evidence>
<dbReference type="PANTHER" id="PTHR43434:SF1">
    <property type="entry name" value="PHOSPHOGLYCOLATE PHOSPHATASE"/>
    <property type="match status" value="1"/>
</dbReference>
<name>A0A2D0J008_XENBU</name>
<dbReference type="InterPro" id="IPR036412">
    <property type="entry name" value="HAD-like_sf"/>
</dbReference>
<dbReference type="InterPro" id="IPR023214">
    <property type="entry name" value="HAD_sf"/>
</dbReference>
<dbReference type="SFLD" id="SFLDG01129">
    <property type="entry name" value="C1.5:_HAD__Beta-PGM__Phosphata"/>
    <property type="match status" value="1"/>
</dbReference>
<evidence type="ECO:0000256" key="1">
    <source>
        <dbReference type="ARBA" id="ARBA00000830"/>
    </source>
</evidence>
<reference evidence="6 7" key="1">
    <citation type="journal article" date="2017" name="Nat. Microbiol.">
        <title>Natural product diversity associated with the nematode symbionts Photorhabdus and Xenorhabdus.</title>
        <authorList>
            <person name="Tobias N.J."/>
            <person name="Wolff H."/>
            <person name="Djahanschiri B."/>
            <person name="Grundmann F."/>
            <person name="Kronenwerth M."/>
            <person name="Shi Y.M."/>
            <person name="Simonyi S."/>
            <person name="Grun P."/>
            <person name="Shapiro-Ilan D."/>
            <person name="Pidot S.J."/>
            <person name="Stinear T.P."/>
            <person name="Ebersberger I."/>
            <person name="Bode H.B."/>
        </authorList>
    </citation>
    <scope>NUCLEOTIDE SEQUENCE [LARGE SCALE GENOMIC DNA]</scope>
    <source>
        <strain evidence="6 7">DSM 16342</strain>
    </source>
</reference>
<dbReference type="GO" id="GO:0006281">
    <property type="term" value="P:DNA repair"/>
    <property type="evidence" value="ECO:0007669"/>
    <property type="project" value="TreeGrafter"/>
</dbReference>
<evidence type="ECO:0000256" key="3">
    <source>
        <dbReference type="ARBA" id="ARBA00006171"/>
    </source>
</evidence>
<dbReference type="EC" id="3.1.3.18" evidence="4"/>
<dbReference type="Pfam" id="PF13419">
    <property type="entry name" value="HAD_2"/>
    <property type="match status" value="1"/>
</dbReference>
<gene>
    <name evidence="6" type="ORF">Xbud_02135</name>
</gene>
<keyword evidence="5" id="KW-0479">Metal-binding</keyword>
<evidence type="ECO:0000256" key="2">
    <source>
        <dbReference type="ARBA" id="ARBA00004818"/>
    </source>
</evidence>
<keyword evidence="6" id="KW-0378">Hydrolase</keyword>
<comment type="caution">
    <text evidence="6">The sequence shown here is derived from an EMBL/GenBank/DDBJ whole genome shotgun (WGS) entry which is preliminary data.</text>
</comment>